<dbReference type="AlphaFoldDB" id="A0A175JYV6"/>
<dbReference type="GO" id="GO:0006367">
    <property type="term" value="P:transcription initiation at RNA polymerase II promoter"/>
    <property type="evidence" value="ECO:0007669"/>
    <property type="project" value="TreeGrafter"/>
</dbReference>
<dbReference type="VEuPathDB" id="AmoebaDB:EHI5A_132210"/>
<dbReference type="PANTHER" id="PTHR13097">
    <property type="entry name" value="TRANSCRIPTION INITIATION FACTOR IIE, ALPHA SUBUNIT"/>
    <property type="match status" value="1"/>
</dbReference>
<dbReference type="InterPro" id="IPR039997">
    <property type="entry name" value="TFE"/>
</dbReference>
<accession>A0A175JYV6</accession>
<gene>
    <name evidence="2" type="ORF">CL6EHI_113420</name>
</gene>
<dbReference type="GO" id="GO:0005673">
    <property type="term" value="C:transcription factor TFIIE complex"/>
    <property type="evidence" value="ECO:0007669"/>
    <property type="project" value="TreeGrafter"/>
</dbReference>
<organism evidence="2 3">
    <name type="scientific">Entamoeba histolytica</name>
    <dbReference type="NCBI Taxonomy" id="5759"/>
    <lineage>
        <taxon>Eukaryota</taxon>
        <taxon>Amoebozoa</taxon>
        <taxon>Evosea</taxon>
        <taxon>Archamoebae</taxon>
        <taxon>Mastigamoebida</taxon>
        <taxon>Entamoebidae</taxon>
        <taxon>Entamoeba</taxon>
    </lineage>
</organism>
<dbReference type="EMBL" id="BDEQ01000001">
    <property type="protein sequence ID" value="GAT98514.1"/>
    <property type="molecule type" value="Genomic_DNA"/>
</dbReference>
<dbReference type="eggNOG" id="ENOG502RFBG">
    <property type="taxonomic scope" value="Eukaryota"/>
</dbReference>
<sequence length="336" mass="38727">MSTDTTKPQFNLVERILQTAVGLILDSSSLLVLVQLQSCQSYQTDKSISEAIGMPVNKVSNCLKQLQEQKFISELQFSEMNGERRKNSTAYIIKYQETIENIVFKYCKIVNSYNDSHMVEDAVYMCPRDEYKYSYIDAMDYYDTVTHRMFCPSCDTPLVLVEDDHSHDRIQKLSDVKSQLKPLRDLLDQLHIEYRSVGDYPSYSLPPNSANNGKESGKKNGKRRERMYESGILSRRKIKVSSGLMPWEYDDEDEEKKDEVTQVMENSEEDLDIYSGIEYSQYHFLTPDKAFHQKESQVVFDSQSTSPVFPAVVKAKPRNGSRKTIIRSVSATPQML</sequence>
<dbReference type="Proteomes" id="UP000078387">
    <property type="component" value="Unassembled WGS sequence"/>
</dbReference>
<dbReference type="PANTHER" id="PTHR13097:SF7">
    <property type="entry name" value="GENERAL TRANSCRIPTION FACTOR IIE SUBUNIT 1"/>
    <property type="match status" value="1"/>
</dbReference>
<proteinExistence type="predicted"/>
<name>A0A175JYV6_ENTHI</name>
<reference evidence="2 3" key="1">
    <citation type="submission" date="2016-05" db="EMBL/GenBank/DDBJ databases">
        <title>First whole genome sequencing of Entamoeba histolytica HM1:IMSS-clone-6.</title>
        <authorList>
            <person name="Mukherjee Avik.K."/>
            <person name="Izumyama S."/>
            <person name="Nakada-Tsukui K."/>
            <person name="Nozaki T."/>
        </authorList>
    </citation>
    <scope>NUCLEOTIDE SEQUENCE [LARGE SCALE GENOMIC DNA]</scope>
    <source>
        <strain evidence="2 3">HM1:IMSS clone 6</strain>
    </source>
</reference>
<dbReference type="VEuPathDB" id="AmoebaDB:EHI_113420"/>
<evidence type="ECO:0000256" key="1">
    <source>
        <dbReference type="SAM" id="MobiDB-lite"/>
    </source>
</evidence>
<protein>
    <recommendedName>
        <fullName evidence="4">Transcription initiation factor IIE subunit alpha</fullName>
    </recommendedName>
</protein>
<feature type="region of interest" description="Disordered" evidence="1">
    <location>
        <begin position="203"/>
        <end position="225"/>
    </location>
</feature>
<comment type="caution">
    <text evidence="2">The sequence shown here is derived from an EMBL/GenBank/DDBJ whole genome shotgun (WGS) entry which is preliminary data.</text>
</comment>
<evidence type="ECO:0000313" key="3">
    <source>
        <dbReference type="Proteomes" id="UP000078387"/>
    </source>
</evidence>
<evidence type="ECO:0008006" key="4">
    <source>
        <dbReference type="Google" id="ProtNLM"/>
    </source>
</evidence>
<evidence type="ECO:0000313" key="2">
    <source>
        <dbReference type="EMBL" id="GAT98514.1"/>
    </source>
</evidence>